<sequence length="175" mass="18906">MFTRPIDPQSADLLHQALPRSGTIEPAAAVLFIATESVEPSVSASESSLFIESFLRTKHAFPFKMKCIILLIFTILAMCTLGHCVVAGTNPPASTPTVTSTPSPPPPQDGPSLNPGVGTGRGGRRSSRDHGKEREEIKKQLAELLTKLNQMNERVTSLEDRQFAAQENKAQVVTV</sequence>
<evidence type="ECO:0000313" key="3">
    <source>
        <dbReference type="EMBL" id="RKP36076.1"/>
    </source>
</evidence>
<dbReference type="AlphaFoldDB" id="A0A4P9ZRC4"/>
<accession>A0A4P9ZRC4</accession>
<evidence type="ECO:0000256" key="1">
    <source>
        <dbReference type="SAM" id="MobiDB-lite"/>
    </source>
</evidence>
<organism evidence="3 4">
    <name type="scientific">Dimargaris cristalligena</name>
    <dbReference type="NCBI Taxonomy" id="215637"/>
    <lineage>
        <taxon>Eukaryota</taxon>
        <taxon>Fungi</taxon>
        <taxon>Fungi incertae sedis</taxon>
        <taxon>Zoopagomycota</taxon>
        <taxon>Kickxellomycotina</taxon>
        <taxon>Dimargaritomycetes</taxon>
        <taxon>Dimargaritales</taxon>
        <taxon>Dimargaritaceae</taxon>
        <taxon>Dimargaris</taxon>
    </lineage>
</organism>
<keyword evidence="2" id="KW-0472">Membrane</keyword>
<dbReference type="EMBL" id="ML002724">
    <property type="protein sequence ID" value="RKP36076.1"/>
    <property type="molecule type" value="Genomic_DNA"/>
</dbReference>
<feature type="region of interest" description="Disordered" evidence="1">
    <location>
        <begin position="92"/>
        <end position="138"/>
    </location>
</feature>
<keyword evidence="2" id="KW-0812">Transmembrane</keyword>
<evidence type="ECO:0000313" key="4">
    <source>
        <dbReference type="Proteomes" id="UP000268162"/>
    </source>
</evidence>
<keyword evidence="4" id="KW-1185">Reference proteome</keyword>
<evidence type="ECO:0000256" key="2">
    <source>
        <dbReference type="SAM" id="Phobius"/>
    </source>
</evidence>
<keyword evidence="2" id="KW-1133">Transmembrane helix</keyword>
<feature type="compositionally biased region" description="Basic and acidic residues" evidence="1">
    <location>
        <begin position="126"/>
        <end position="138"/>
    </location>
</feature>
<gene>
    <name evidence="3" type="ORF">BJ085DRAFT_38954</name>
</gene>
<feature type="compositionally biased region" description="Low complexity" evidence="1">
    <location>
        <begin position="92"/>
        <end position="101"/>
    </location>
</feature>
<proteinExistence type="predicted"/>
<feature type="transmembrane region" description="Helical" evidence="2">
    <location>
        <begin position="68"/>
        <end position="88"/>
    </location>
</feature>
<dbReference type="Proteomes" id="UP000268162">
    <property type="component" value="Unassembled WGS sequence"/>
</dbReference>
<name>A0A4P9ZRC4_9FUNG</name>
<protein>
    <submittedName>
        <fullName evidence="3">Uncharacterized protein</fullName>
    </submittedName>
</protein>
<reference evidence="4" key="1">
    <citation type="journal article" date="2018" name="Nat. Microbiol.">
        <title>Leveraging single-cell genomics to expand the fungal tree of life.</title>
        <authorList>
            <person name="Ahrendt S.R."/>
            <person name="Quandt C.A."/>
            <person name="Ciobanu D."/>
            <person name="Clum A."/>
            <person name="Salamov A."/>
            <person name="Andreopoulos B."/>
            <person name="Cheng J.F."/>
            <person name="Woyke T."/>
            <person name="Pelin A."/>
            <person name="Henrissat B."/>
            <person name="Reynolds N.K."/>
            <person name="Benny G.L."/>
            <person name="Smith M.E."/>
            <person name="James T.Y."/>
            <person name="Grigoriev I.V."/>
        </authorList>
    </citation>
    <scope>NUCLEOTIDE SEQUENCE [LARGE SCALE GENOMIC DNA]</scope>
    <source>
        <strain evidence="4">RSA 468</strain>
    </source>
</reference>